<keyword evidence="4" id="KW-0804">Transcription</keyword>
<sequence length="290" mass="32296">MQTRLPSTKDMQAFIMTSKHLKFTLAAEALNVTQGAVSRQILGLEKKLNVILFHRHARGLSLTEQGREFLPLAQKIIDDLQSAVEKISAIKPVIRLKAPSCITTWLLPKIMAYQRAFPEQKVELTSSIEHDVKLSSGDFDAIICYADVINDSSLIQQKLFDEYLTPVCCASFLPEGRSQLTISEMSDFPWLHSTPKQSDWALWLEAAQGHLSSSKHNQHFATLDLAVSAAKEGFGISIGDVMLASLDVNAGRLVMPHPLQVKSGKAYYFLYAATSKKKGLEALMNWLLEH</sequence>
<dbReference type="Pfam" id="PF00126">
    <property type="entry name" value="HTH_1"/>
    <property type="match status" value="1"/>
</dbReference>
<dbReference type="PROSITE" id="PS50931">
    <property type="entry name" value="HTH_LYSR"/>
    <property type="match status" value="1"/>
</dbReference>
<name>A0ABU9GSY0_9GAMM</name>
<organism evidence="6 7">
    <name type="scientific">Psychromonas aquatilis</name>
    <dbReference type="NCBI Taxonomy" id="2005072"/>
    <lineage>
        <taxon>Bacteria</taxon>
        <taxon>Pseudomonadati</taxon>
        <taxon>Pseudomonadota</taxon>
        <taxon>Gammaproteobacteria</taxon>
        <taxon>Alteromonadales</taxon>
        <taxon>Psychromonadaceae</taxon>
        <taxon>Psychromonas</taxon>
    </lineage>
</organism>
<dbReference type="Proteomes" id="UP001369082">
    <property type="component" value="Unassembled WGS sequence"/>
</dbReference>
<evidence type="ECO:0000256" key="3">
    <source>
        <dbReference type="ARBA" id="ARBA00023125"/>
    </source>
</evidence>
<dbReference type="EMBL" id="JBAKAZ010000055">
    <property type="protein sequence ID" value="MEL0630422.1"/>
    <property type="molecule type" value="Genomic_DNA"/>
</dbReference>
<dbReference type="InterPro" id="IPR058163">
    <property type="entry name" value="LysR-type_TF_proteobact-type"/>
</dbReference>
<dbReference type="Pfam" id="PF03466">
    <property type="entry name" value="LysR_substrate"/>
    <property type="match status" value="1"/>
</dbReference>
<evidence type="ECO:0000256" key="1">
    <source>
        <dbReference type="ARBA" id="ARBA00009437"/>
    </source>
</evidence>
<gene>
    <name evidence="6" type="ORF">V6256_12470</name>
</gene>
<dbReference type="Gene3D" id="3.40.190.10">
    <property type="entry name" value="Periplasmic binding protein-like II"/>
    <property type="match status" value="2"/>
</dbReference>
<accession>A0ABU9GSY0</accession>
<dbReference type="SUPFAM" id="SSF53850">
    <property type="entry name" value="Periplasmic binding protein-like II"/>
    <property type="match status" value="1"/>
</dbReference>
<dbReference type="PANTHER" id="PTHR30537">
    <property type="entry name" value="HTH-TYPE TRANSCRIPTIONAL REGULATOR"/>
    <property type="match status" value="1"/>
</dbReference>
<dbReference type="SUPFAM" id="SSF46785">
    <property type="entry name" value="Winged helix' DNA-binding domain"/>
    <property type="match status" value="1"/>
</dbReference>
<dbReference type="InterPro" id="IPR036388">
    <property type="entry name" value="WH-like_DNA-bd_sf"/>
</dbReference>
<dbReference type="PRINTS" id="PR00039">
    <property type="entry name" value="HTHLYSR"/>
</dbReference>
<comment type="caution">
    <text evidence="6">The sequence shown here is derived from an EMBL/GenBank/DDBJ whole genome shotgun (WGS) entry which is preliminary data.</text>
</comment>
<feature type="domain" description="HTH lysR-type" evidence="5">
    <location>
        <begin position="6"/>
        <end position="63"/>
    </location>
</feature>
<keyword evidence="3" id="KW-0238">DNA-binding</keyword>
<evidence type="ECO:0000259" key="5">
    <source>
        <dbReference type="PROSITE" id="PS50931"/>
    </source>
</evidence>
<dbReference type="InterPro" id="IPR036390">
    <property type="entry name" value="WH_DNA-bd_sf"/>
</dbReference>
<proteinExistence type="inferred from homology"/>
<dbReference type="PANTHER" id="PTHR30537:SF26">
    <property type="entry name" value="GLYCINE CLEAVAGE SYSTEM TRANSCRIPTIONAL ACTIVATOR"/>
    <property type="match status" value="1"/>
</dbReference>
<reference evidence="6 7" key="1">
    <citation type="submission" date="2024-02" db="EMBL/GenBank/DDBJ databases">
        <title>Bacteria isolated from the canopy kelp, Nereocystis luetkeana.</title>
        <authorList>
            <person name="Pfister C.A."/>
            <person name="Younker I.T."/>
            <person name="Light S.H."/>
        </authorList>
    </citation>
    <scope>NUCLEOTIDE SEQUENCE [LARGE SCALE GENOMIC DNA]</scope>
    <source>
        <strain evidence="6 7">TI.1.05</strain>
    </source>
</reference>
<dbReference type="InterPro" id="IPR000847">
    <property type="entry name" value="LysR_HTH_N"/>
</dbReference>
<evidence type="ECO:0000256" key="4">
    <source>
        <dbReference type="ARBA" id="ARBA00023163"/>
    </source>
</evidence>
<evidence type="ECO:0000256" key="2">
    <source>
        <dbReference type="ARBA" id="ARBA00023015"/>
    </source>
</evidence>
<protein>
    <submittedName>
        <fullName evidence="6">LysR substrate-binding domain-containing protein</fullName>
    </submittedName>
</protein>
<dbReference type="RefSeq" id="WP_341598550.1">
    <property type="nucleotide sequence ID" value="NZ_JBAKAZ010000055.1"/>
</dbReference>
<keyword evidence="2" id="KW-0805">Transcription regulation</keyword>
<keyword evidence="7" id="KW-1185">Reference proteome</keyword>
<dbReference type="InterPro" id="IPR005119">
    <property type="entry name" value="LysR_subst-bd"/>
</dbReference>
<evidence type="ECO:0000313" key="6">
    <source>
        <dbReference type="EMBL" id="MEL0630422.1"/>
    </source>
</evidence>
<dbReference type="Gene3D" id="1.10.10.10">
    <property type="entry name" value="Winged helix-like DNA-binding domain superfamily/Winged helix DNA-binding domain"/>
    <property type="match status" value="1"/>
</dbReference>
<comment type="similarity">
    <text evidence="1">Belongs to the LysR transcriptional regulatory family.</text>
</comment>
<evidence type="ECO:0000313" key="7">
    <source>
        <dbReference type="Proteomes" id="UP001369082"/>
    </source>
</evidence>